<reference evidence="1 2" key="1">
    <citation type="submission" date="2019-09" db="EMBL/GenBank/DDBJ databases">
        <title>Genome sequence of Hymenobacter sp. M3.</title>
        <authorList>
            <person name="Srinivasan S."/>
        </authorList>
    </citation>
    <scope>NUCLEOTIDE SEQUENCE [LARGE SCALE GENOMIC DNA]</scope>
    <source>
        <strain evidence="1 2">M3</strain>
    </source>
</reference>
<dbReference type="Proteomes" id="UP000326380">
    <property type="component" value="Unassembled WGS sequence"/>
</dbReference>
<proteinExistence type="predicted"/>
<dbReference type="RefSeq" id="WP_151079277.1">
    <property type="nucleotide sequence ID" value="NZ_CP047647.1"/>
</dbReference>
<accession>A0A7L4ZWB4</accession>
<evidence type="ECO:0000313" key="1">
    <source>
        <dbReference type="EMBL" id="KAA9332336.1"/>
    </source>
</evidence>
<dbReference type="EMBL" id="VTWU01000004">
    <property type="protein sequence ID" value="KAA9332336.1"/>
    <property type="molecule type" value="Genomic_DNA"/>
</dbReference>
<organism evidence="1 2">
    <name type="scientific">Hymenobacter busanensis</name>
    <dbReference type="NCBI Taxonomy" id="2607656"/>
    <lineage>
        <taxon>Bacteria</taxon>
        <taxon>Pseudomonadati</taxon>
        <taxon>Bacteroidota</taxon>
        <taxon>Cytophagia</taxon>
        <taxon>Cytophagales</taxon>
        <taxon>Hymenobacteraceae</taxon>
        <taxon>Hymenobacter</taxon>
    </lineage>
</organism>
<dbReference type="AlphaFoldDB" id="A0A7L4ZWB4"/>
<evidence type="ECO:0000313" key="2">
    <source>
        <dbReference type="Proteomes" id="UP000326380"/>
    </source>
</evidence>
<protein>
    <submittedName>
        <fullName evidence="1">Uncharacterized protein</fullName>
    </submittedName>
</protein>
<name>A0A7L4ZWB4_9BACT</name>
<comment type="caution">
    <text evidence="1">The sequence shown here is derived from an EMBL/GenBank/DDBJ whole genome shotgun (WGS) entry which is preliminary data.</text>
</comment>
<sequence>MKKLGFQVLLWLSTLGASAQDPAFARTKFVIGLSAPELLHVGVGIDATKYNQLGLGAGVGPSWGTLWPSLSAEHRLYFGKTQELTNRKQWFFRQGATYFPAGDEGAGTLSIGIDFKSKRSNSGWTIDAGMFWFYPQDQDRYYNSFPALRFQHYSYFRKGAGG</sequence>
<gene>
    <name evidence="1" type="ORF">F0P96_12725</name>
</gene>
<keyword evidence="2" id="KW-1185">Reference proteome</keyword>